<dbReference type="OrthoDB" id="3923077at2759"/>
<feature type="transmembrane region" description="Helical" evidence="6">
    <location>
        <begin position="97"/>
        <end position="116"/>
    </location>
</feature>
<evidence type="ECO:0000256" key="1">
    <source>
        <dbReference type="ARBA" id="ARBA00004141"/>
    </source>
</evidence>
<proteinExistence type="inferred from homology"/>
<evidence type="ECO:0000256" key="5">
    <source>
        <dbReference type="ARBA" id="ARBA00038359"/>
    </source>
</evidence>
<feature type="transmembrane region" description="Helical" evidence="6">
    <location>
        <begin position="49"/>
        <end position="70"/>
    </location>
</feature>
<comment type="similarity">
    <text evidence="5">Belongs to the SAT4 family.</text>
</comment>
<feature type="transmembrane region" description="Helical" evidence="6">
    <location>
        <begin position="171"/>
        <end position="196"/>
    </location>
</feature>
<accession>A0A9P4J1S0</accession>
<evidence type="ECO:0000256" key="3">
    <source>
        <dbReference type="ARBA" id="ARBA00022989"/>
    </source>
</evidence>
<dbReference type="GO" id="GO:0016020">
    <property type="term" value="C:membrane"/>
    <property type="evidence" value="ECO:0007669"/>
    <property type="project" value="UniProtKB-SubCell"/>
</dbReference>
<dbReference type="EMBL" id="ML996087">
    <property type="protein sequence ID" value="KAF2151862.1"/>
    <property type="molecule type" value="Genomic_DNA"/>
</dbReference>
<keyword evidence="9" id="KW-1185">Reference proteome</keyword>
<organism evidence="8 9">
    <name type="scientific">Myriangium duriaei CBS 260.36</name>
    <dbReference type="NCBI Taxonomy" id="1168546"/>
    <lineage>
        <taxon>Eukaryota</taxon>
        <taxon>Fungi</taxon>
        <taxon>Dikarya</taxon>
        <taxon>Ascomycota</taxon>
        <taxon>Pezizomycotina</taxon>
        <taxon>Dothideomycetes</taxon>
        <taxon>Dothideomycetidae</taxon>
        <taxon>Myriangiales</taxon>
        <taxon>Myriangiaceae</taxon>
        <taxon>Myriangium</taxon>
    </lineage>
</organism>
<feature type="transmembrane region" description="Helical" evidence="6">
    <location>
        <begin position="16"/>
        <end position="37"/>
    </location>
</feature>
<gene>
    <name evidence="8" type="ORF">K461DRAFT_268965</name>
</gene>
<sequence>MADSDHLDSGQHRLPLTPIVCFFLAVTSILVPLRCYVRARILGKFAIDDWFTIIGQAFMVAGGAVTLAAVQSQLGEYLSSSSPNISDDLLQFIRINQIIYCLLNLCIHMAIGLMLVRILSCAGRTVTIVYIILAIACCNSLQFVILTAVEISRIGTLSEQHHEKAFQIVCYVNAAVNMATEWSLVFVTLTLAYTFMKLRKKEIVAVALVLGTGGCASVAAFVRTAYLGKILNGHGDPRFLWGVFYMCSCIENGMAVAALCFATYRPLLAPIWRKLFGPTDELSGELMRKPSQTTYAGPMEHSGHALTRTNTHVGGVAEFSDVLLAQIEADYKDYNSKSPEIITPTCNTPTCATPTCEMSEEKAMNVHVEIKMLDVQTDSRKGSSSTS</sequence>
<comment type="caution">
    <text evidence="8">The sequence shown here is derived from an EMBL/GenBank/DDBJ whole genome shotgun (WGS) entry which is preliminary data.</text>
</comment>
<protein>
    <recommendedName>
        <fullName evidence="7">Rhodopsin domain-containing protein</fullName>
    </recommendedName>
</protein>
<dbReference type="Proteomes" id="UP000799439">
    <property type="component" value="Unassembled WGS sequence"/>
</dbReference>
<comment type="subcellular location">
    <subcellularLocation>
        <location evidence="1">Membrane</location>
        <topology evidence="1">Multi-pass membrane protein</topology>
    </subcellularLocation>
</comment>
<feature type="domain" description="Rhodopsin" evidence="7">
    <location>
        <begin position="33"/>
        <end position="268"/>
    </location>
</feature>
<dbReference type="InterPro" id="IPR049326">
    <property type="entry name" value="Rhodopsin_dom_fungi"/>
</dbReference>
<keyword evidence="4 6" id="KW-0472">Membrane</keyword>
<evidence type="ECO:0000259" key="7">
    <source>
        <dbReference type="Pfam" id="PF20684"/>
    </source>
</evidence>
<evidence type="ECO:0000256" key="2">
    <source>
        <dbReference type="ARBA" id="ARBA00022692"/>
    </source>
</evidence>
<dbReference type="PANTHER" id="PTHR33048:SF96">
    <property type="entry name" value="INTEGRAL MEMBRANE PROTEIN"/>
    <property type="match status" value="1"/>
</dbReference>
<dbReference type="InterPro" id="IPR052337">
    <property type="entry name" value="SAT4-like"/>
</dbReference>
<evidence type="ECO:0000313" key="8">
    <source>
        <dbReference type="EMBL" id="KAF2151862.1"/>
    </source>
</evidence>
<feature type="transmembrane region" description="Helical" evidence="6">
    <location>
        <begin position="203"/>
        <end position="222"/>
    </location>
</feature>
<feature type="transmembrane region" description="Helical" evidence="6">
    <location>
        <begin position="128"/>
        <end position="151"/>
    </location>
</feature>
<keyword evidence="2 6" id="KW-0812">Transmembrane</keyword>
<dbReference type="Pfam" id="PF20684">
    <property type="entry name" value="Fung_rhodopsin"/>
    <property type="match status" value="1"/>
</dbReference>
<name>A0A9P4J1S0_9PEZI</name>
<feature type="transmembrane region" description="Helical" evidence="6">
    <location>
        <begin position="242"/>
        <end position="264"/>
    </location>
</feature>
<dbReference type="PANTHER" id="PTHR33048">
    <property type="entry name" value="PTH11-LIKE INTEGRAL MEMBRANE PROTEIN (AFU_ORTHOLOGUE AFUA_5G11245)"/>
    <property type="match status" value="1"/>
</dbReference>
<keyword evidence="3 6" id="KW-1133">Transmembrane helix</keyword>
<evidence type="ECO:0000256" key="6">
    <source>
        <dbReference type="SAM" id="Phobius"/>
    </source>
</evidence>
<evidence type="ECO:0000256" key="4">
    <source>
        <dbReference type="ARBA" id="ARBA00023136"/>
    </source>
</evidence>
<evidence type="ECO:0000313" key="9">
    <source>
        <dbReference type="Proteomes" id="UP000799439"/>
    </source>
</evidence>
<dbReference type="AlphaFoldDB" id="A0A9P4J1S0"/>
<reference evidence="8" key="1">
    <citation type="journal article" date="2020" name="Stud. Mycol.">
        <title>101 Dothideomycetes genomes: a test case for predicting lifestyles and emergence of pathogens.</title>
        <authorList>
            <person name="Haridas S."/>
            <person name="Albert R."/>
            <person name="Binder M."/>
            <person name="Bloem J."/>
            <person name="Labutti K."/>
            <person name="Salamov A."/>
            <person name="Andreopoulos B."/>
            <person name="Baker S."/>
            <person name="Barry K."/>
            <person name="Bills G."/>
            <person name="Bluhm B."/>
            <person name="Cannon C."/>
            <person name="Castanera R."/>
            <person name="Culley D."/>
            <person name="Daum C."/>
            <person name="Ezra D."/>
            <person name="Gonzalez J."/>
            <person name="Henrissat B."/>
            <person name="Kuo A."/>
            <person name="Liang C."/>
            <person name="Lipzen A."/>
            <person name="Lutzoni F."/>
            <person name="Magnuson J."/>
            <person name="Mondo S."/>
            <person name="Nolan M."/>
            <person name="Ohm R."/>
            <person name="Pangilinan J."/>
            <person name="Park H.-J."/>
            <person name="Ramirez L."/>
            <person name="Alfaro M."/>
            <person name="Sun H."/>
            <person name="Tritt A."/>
            <person name="Yoshinaga Y."/>
            <person name="Zwiers L.-H."/>
            <person name="Turgeon B."/>
            <person name="Goodwin S."/>
            <person name="Spatafora J."/>
            <person name="Crous P."/>
            <person name="Grigoriev I."/>
        </authorList>
    </citation>
    <scope>NUCLEOTIDE SEQUENCE</scope>
    <source>
        <strain evidence="8">CBS 260.36</strain>
    </source>
</reference>